<accession>A0A8S1XPV5</accession>
<sequence length="496" mass="59197">MSWYTEIADNLESYQKIVNEKIKSTKDFISLLQSIFQLEESYSKSLETIGLQISKLINDKDRTTELFTILRSYLLIKSEQTKCFAMQLNNTLICEQKEYLIKQDNYLKELLQFNLTNKKEYQQNFQTLNQFTIEYKNAIEEEKQYQLNRLQKKKLSIAVSELSFQNFITIYNQYIDACCKDVINFQQNLQNLELERKNLLQDSHMKFIIFEISVIRNLQYDLTGISQKLEQYQPTDLKQQQQKNIIIDKIDFEVIKRDVYQQLNFKPDSQILNKVKKPIFDQVKSKDSDNNEFISEESLNYQKIFQNVLLNNSVTDEIIKKLSELLEIALPYNYTQCLEQVLQKMIFEKQQKTISQYQVSHEVYLSIQKLLITLLDHCNKYQDYATVILEACLFAKKIFKRVYLPTENKEIKLNVFEGLMNHEVIQNSQIWIDQAMNMKKQPTHKLYMFKENYNKNSQIKYQDDEYINALQQIGCQKQIIENIRILLNKDNQNVQN</sequence>
<keyword evidence="2" id="KW-1185">Reference proteome</keyword>
<reference evidence="1" key="1">
    <citation type="submission" date="2021-01" db="EMBL/GenBank/DDBJ databases">
        <authorList>
            <consortium name="Genoscope - CEA"/>
            <person name="William W."/>
        </authorList>
    </citation>
    <scope>NUCLEOTIDE SEQUENCE</scope>
</reference>
<comment type="caution">
    <text evidence="1">The sequence shown here is derived from an EMBL/GenBank/DDBJ whole genome shotgun (WGS) entry which is preliminary data.</text>
</comment>
<evidence type="ECO:0000313" key="2">
    <source>
        <dbReference type="Proteomes" id="UP000689195"/>
    </source>
</evidence>
<dbReference type="EMBL" id="CAJJDO010000133">
    <property type="protein sequence ID" value="CAD8203145.1"/>
    <property type="molecule type" value="Genomic_DNA"/>
</dbReference>
<proteinExistence type="predicted"/>
<gene>
    <name evidence="1" type="ORF">PPENT_87.1.T1330051</name>
</gene>
<dbReference type="OrthoDB" id="10255128at2759"/>
<protein>
    <submittedName>
        <fullName evidence="1">Uncharacterized protein</fullName>
    </submittedName>
</protein>
<dbReference type="Proteomes" id="UP000689195">
    <property type="component" value="Unassembled WGS sequence"/>
</dbReference>
<evidence type="ECO:0000313" key="1">
    <source>
        <dbReference type="EMBL" id="CAD8203145.1"/>
    </source>
</evidence>
<name>A0A8S1XPV5_9CILI</name>
<dbReference type="AlphaFoldDB" id="A0A8S1XPV5"/>
<organism evidence="1 2">
    <name type="scientific">Paramecium pentaurelia</name>
    <dbReference type="NCBI Taxonomy" id="43138"/>
    <lineage>
        <taxon>Eukaryota</taxon>
        <taxon>Sar</taxon>
        <taxon>Alveolata</taxon>
        <taxon>Ciliophora</taxon>
        <taxon>Intramacronucleata</taxon>
        <taxon>Oligohymenophorea</taxon>
        <taxon>Peniculida</taxon>
        <taxon>Parameciidae</taxon>
        <taxon>Paramecium</taxon>
    </lineage>
</organism>